<evidence type="ECO:0000256" key="3">
    <source>
        <dbReference type="ARBA" id="ARBA00022737"/>
    </source>
</evidence>
<comment type="catalytic activity">
    <reaction evidence="7">
        <text>[protein-PII]-L-tyrosine + UTP = [protein-PII]-uridylyl-L-tyrosine + diphosphate</text>
        <dbReference type="Rhea" id="RHEA:13673"/>
        <dbReference type="Rhea" id="RHEA-COMP:12147"/>
        <dbReference type="Rhea" id="RHEA-COMP:12148"/>
        <dbReference type="ChEBI" id="CHEBI:33019"/>
        <dbReference type="ChEBI" id="CHEBI:46398"/>
        <dbReference type="ChEBI" id="CHEBI:46858"/>
        <dbReference type="ChEBI" id="CHEBI:90602"/>
        <dbReference type="EC" id="2.7.7.59"/>
    </reaction>
</comment>
<comment type="caution">
    <text evidence="7">Lacks conserved residue(s) required for the propagation of feature annotation.</text>
</comment>
<evidence type="ECO:0000256" key="6">
    <source>
        <dbReference type="ARBA" id="ARBA00023268"/>
    </source>
</evidence>
<evidence type="ECO:0000259" key="10">
    <source>
        <dbReference type="PROSITE" id="PS51831"/>
    </source>
</evidence>
<dbReference type="RefSeq" id="WP_109060722.1">
    <property type="nucleotide sequence ID" value="NZ_QETA01000001.1"/>
</dbReference>
<keyword evidence="6 7" id="KW-0511">Multifunctional enzyme</keyword>
<comment type="function">
    <text evidence="7">Modifies, by uridylylation and deuridylylation, the PII regulatory proteins (GlnB and homologs), in response to the nitrogen status of the cell that GlnD senses through the glutamine level. Under low glutamine levels, catalyzes the conversion of the PII proteins and UTP to PII-UMP and PPi, while under higher glutamine levels, GlnD hydrolyzes PII-UMP to PII and UMP (deuridylylation). Thus, controls uridylylation state and activity of the PII proteins, and plays an important role in the regulation of nitrogen metabolism.</text>
</comment>
<comment type="similarity">
    <text evidence="7">Belongs to the GlnD family.</text>
</comment>
<dbReference type="InterPro" id="IPR006674">
    <property type="entry name" value="HD_domain"/>
</dbReference>
<sequence>MQTPSHLSLPLSDLRKALQDSRAAAIEVFRQQRQPNVLLRSLCRIVDQTLRGLLQIHPLPAGSTLAALGGYGRGELYPYSDIDILILLPRAPDAQAETAIGEFLTAMWDIGLEPGHSVRTIDECISEARGDITVETALLESRWIAGSRNLMRDFSQQIHQHLDAPAFFLAKRAEMRQRHSRFRDTPYSLEPNCKESPGGLRDLQVILWMARAAGFGDNWRAIARAGLLTPQEARDLNRAEQAFKRLRIELHLLARRREDRILFDWQSQLATVYGIEPSPTRRASELLMQRYYWAARLVTQLNTILVQNIEERLFPRPDEPAIPIDDSFCSVHQRLDICRDDAFERKPALLLRAFLVMQQHPELQGMSARTLRALWHNRDRIDAQFRSNPIHKKIFLQILQQPRGIVHALRDMTMLNILPRFIPAFRRIVGQMQHDLFHVYTVDQHTLMVIRNLRRFTMPEHAPEHPLASQLINDFSRHWLLYVAALFHDIAKGRGGDHSELGAREIKRFAREFGLAPADAELVEFLVRQHLSMSNVAQKQDLSDPDVIHRFAALVKTKRQLQALYLLTVADIQGTSPKVWNAWKGKLLEDLYRAALAILGGARHNRSSMLHKRRQEAEKLLLQTGLPAHTWDTLWDKLDTGYFLRHESDELSWHAQQLHAGGKLADTPVVRARATEHGEGLQILVWIRDVADLFARICAYLDRSRLSILDARIHTTRDGWALDSFIVLPLDEEIAPQALAAEIEQGLGETLAQLVGTAPQPASVPDGSQRRPPQSRRSRTFPIAPQVELHQDEQGQLWRLSLTAADRPGLLHDVARIFGAHGLNLHTAKIMTLGDRVEDVFVLSGAAFENPRQCRQLERDLRTVMSAESMS</sequence>
<comment type="cofactor">
    <cofactor evidence="7">
        <name>Mg(2+)</name>
        <dbReference type="ChEBI" id="CHEBI:18420"/>
    </cofactor>
</comment>
<dbReference type="SUPFAM" id="SSF81301">
    <property type="entry name" value="Nucleotidyltransferase"/>
    <property type="match status" value="1"/>
</dbReference>
<evidence type="ECO:0000256" key="7">
    <source>
        <dbReference type="HAMAP-Rule" id="MF_00277"/>
    </source>
</evidence>
<keyword evidence="4 7" id="KW-0378">Hydrolase</keyword>
<dbReference type="CDD" id="cd05401">
    <property type="entry name" value="NT_GlnE_GlnD_like"/>
    <property type="match status" value="1"/>
</dbReference>
<feature type="domain" description="HD" evidence="10">
    <location>
        <begin position="442"/>
        <end position="564"/>
    </location>
</feature>
<dbReference type="PANTHER" id="PTHR47320">
    <property type="entry name" value="BIFUNCTIONAL URIDYLYLTRANSFERASE/URIDYLYL-REMOVING ENZYME"/>
    <property type="match status" value="1"/>
</dbReference>
<dbReference type="GO" id="GO:0008081">
    <property type="term" value="F:phosphoric diester hydrolase activity"/>
    <property type="evidence" value="ECO:0007669"/>
    <property type="project" value="UniProtKB-UniRule"/>
</dbReference>
<feature type="domain" description="ACT" evidence="9">
    <location>
        <begin position="799"/>
        <end position="871"/>
    </location>
</feature>
<evidence type="ECO:0000259" key="9">
    <source>
        <dbReference type="PROSITE" id="PS51671"/>
    </source>
</evidence>
<proteinExistence type="inferred from homology"/>
<dbReference type="EC" id="2.7.7.59" evidence="7"/>
<evidence type="ECO:0000256" key="8">
    <source>
        <dbReference type="SAM" id="MobiDB-lite"/>
    </source>
</evidence>
<dbReference type="SUPFAM" id="SSF109604">
    <property type="entry name" value="HD-domain/PDEase-like"/>
    <property type="match status" value="1"/>
</dbReference>
<keyword evidence="5 7" id="KW-0460">Magnesium</keyword>
<dbReference type="PROSITE" id="PS51671">
    <property type="entry name" value="ACT"/>
    <property type="match status" value="2"/>
</dbReference>
<dbReference type="Pfam" id="PF08335">
    <property type="entry name" value="GlnD_UR_UTase"/>
    <property type="match status" value="1"/>
</dbReference>
<dbReference type="PIRSF" id="PIRSF006288">
    <property type="entry name" value="PII_uridyltransf"/>
    <property type="match status" value="1"/>
</dbReference>
<dbReference type="NCBIfam" id="TIGR01693">
    <property type="entry name" value="UTase_glnD"/>
    <property type="match status" value="1"/>
</dbReference>
<dbReference type="InterPro" id="IPR002934">
    <property type="entry name" value="Polymerase_NTP_transf_dom"/>
</dbReference>
<evidence type="ECO:0000313" key="12">
    <source>
        <dbReference type="Proteomes" id="UP000245212"/>
    </source>
</evidence>
<keyword evidence="12" id="KW-1185">Reference proteome</keyword>
<feature type="domain" description="ACT" evidence="9">
    <location>
        <begin position="682"/>
        <end position="763"/>
    </location>
</feature>
<dbReference type="InterPro" id="IPR045865">
    <property type="entry name" value="ACT-like_dom_sf"/>
</dbReference>
<dbReference type="CDD" id="cd04899">
    <property type="entry name" value="ACT_ACR-UUR-like_2"/>
    <property type="match status" value="1"/>
</dbReference>
<dbReference type="InterPro" id="IPR013546">
    <property type="entry name" value="PII_UdlTrfase/GS_AdlTrfase"/>
</dbReference>
<comment type="domain">
    <text evidence="7">Has four distinct domains: an N-terminal nucleotidyltransferase (NT) domain responsible for UTase activity, a central HD domain that encodes UR activity, and two C-terminal ACT domains that seem to have a role in glutamine sensing.</text>
</comment>
<keyword evidence="1 7" id="KW-0808">Transferase</keyword>
<dbReference type="SUPFAM" id="SSF81593">
    <property type="entry name" value="Nucleotidyltransferase substrate binding subunit/domain"/>
    <property type="match status" value="1"/>
</dbReference>
<dbReference type="NCBIfam" id="NF002837">
    <property type="entry name" value="PRK03059.1"/>
    <property type="match status" value="1"/>
</dbReference>
<dbReference type="InterPro" id="IPR043519">
    <property type="entry name" value="NT_sf"/>
</dbReference>
<gene>
    <name evidence="7" type="primary">glnD</name>
    <name evidence="11" type="ORF">DD235_04025</name>
</gene>
<evidence type="ECO:0000313" key="11">
    <source>
        <dbReference type="EMBL" id="PWF25320.1"/>
    </source>
</evidence>
<dbReference type="PROSITE" id="PS51831">
    <property type="entry name" value="HD"/>
    <property type="match status" value="1"/>
</dbReference>
<dbReference type="HAMAP" id="MF_00277">
    <property type="entry name" value="PII_uridylyl_transf"/>
    <property type="match status" value="1"/>
</dbReference>
<dbReference type="CDD" id="cd04900">
    <property type="entry name" value="ACT_UUR-like_1"/>
    <property type="match status" value="1"/>
</dbReference>
<dbReference type="GO" id="GO:0008773">
    <property type="term" value="F:[protein-PII] uridylyltransferase activity"/>
    <property type="evidence" value="ECO:0007669"/>
    <property type="project" value="UniProtKB-UniRule"/>
</dbReference>
<accession>A0A2V1K410</accession>
<keyword evidence="3" id="KW-0677">Repeat</keyword>
<protein>
    <recommendedName>
        <fullName evidence="7">Bifunctional uridylyltransferase/uridylyl-removing enzyme</fullName>
        <shortName evidence="7">UTase/UR</shortName>
    </recommendedName>
    <alternativeName>
        <fullName evidence="7">Bifunctional [protein-PII] modification enzyme</fullName>
    </alternativeName>
    <alternativeName>
        <fullName evidence="7">Bifunctional nitrogen sensor protein</fullName>
    </alternativeName>
    <domain>
        <recommendedName>
            <fullName evidence="7">[Protein-PII] uridylyltransferase</fullName>
            <shortName evidence="7">PII uridylyltransferase</shortName>
            <shortName evidence="7">UTase</shortName>
            <ecNumber evidence="7">2.7.7.59</ecNumber>
        </recommendedName>
    </domain>
    <domain>
        <recommendedName>
            <fullName evidence="7">[Protein-PII]-UMP uridylyl-removing enzyme</fullName>
            <shortName evidence="7">UR</shortName>
            <ecNumber evidence="7">3.1.4.-</ecNumber>
        </recommendedName>
    </domain>
</protein>
<dbReference type="Pfam" id="PF01966">
    <property type="entry name" value="HD"/>
    <property type="match status" value="1"/>
</dbReference>
<dbReference type="CDD" id="cd00077">
    <property type="entry name" value="HDc"/>
    <property type="match status" value="1"/>
</dbReference>
<comment type="catalytic activity">
    <reaction evidence="7">
        <text>[protein-PII]-uridylyl-L-tyrosine + H2O = [protein-PII]-L-tyrosine + UMP + H(+)</text>
        <dbReference type="Rhea" id="RHEA:48600"/>
        <dbReference type="Rhea" id="RHEA-COMP:12147"/>
        <dbReference type="Rhea" id="RHEA-COMP:12148"/>
        <dbReference type="ChEBI" id="CHEBI:15377"/>
        <dbReference type="ChEBI" id="CHEBI:15378"/>
        <dbReference type="ChEBI" id="CHEBI:46858"/>
        <dbReference type="ChEBI" id="CHEBI:57865"/>
        <dbReference type="ChEBI" id="CHEBI:90602"/>
    </reaction>
</comment>
<dbReference type="EMBL" id="QETA01000001">
    <property type="protein sequence ID" value="PWF25320.1"/>
    <property type="molecule type" value="Genomic_DNA"/>
</dbReference>
<evidence type="ECO:0000256" key="4">
    <source>
        <dbReference type="ARBA" id="ARBA00022801"/>
    </source>
</evidence>
<dbReference type="SUPFAM" id="SSF55021">
    <property type="entry name" value="ACT-like"/>
    <property type="match status" value="2"/>
</dbReference>
<comment type="caution">
    <text evidence="11">The sequence shown here is derived from an EMBL/GenBank/DDBJ whole genome shotgun (WGS) entry which is preliminary data.</text>
</comment>
<keyword evidence="2 7" id="KW-0548">Nucleotidyltransferase</keyword>
<dbReference type="PANTHER" id="PTHR47320:SF1">
    <property type="entry name" value="BIFUNCTIONAL URIDYLYLTRANSFERASE_URIDYLYL-REMOVING ENZYME"/>
    <property type="match status" value="1"/>
</dbReference>
<evidence type="ECO:0000256" key="2">
    <source>
        <dbReference type="ARBA" id="ARBA00022695"/>
    </source>
</evidence>
<dbReference type="InterPro" id="IPR002912">
    <property type="entry name" value="ACT_dom"/>
</dbReference>
<dbReference type="GO" id="GO:0006808">
    <property type="term" value="P:regulation of nitrogen utilization"/>
    <property type="evidence" value="ECO:0007669"/>
    <property type="project" value="UniProtKB-UniRule"/>
</dbReference>
<comment type="activity regulation">
    <text evidence="7">Uridylyltransferase (UTase) activity is inhibited by glutamine, while glutamine activates uridylyl-removing (UR) activity.</text>
</comment>
<evidence type="ECO:0000256" key="1">
    <source>
        <dbReference type="ARBA" id="ARBA00022679"/>
    </source>
</evidence>
<dbReference type="InterPro" id="IPR010043">
    <property type="entry name" value="UTase/UR"/>
</dbReference>
<dbReference type="Gene3D" id="1.10.3210.10">
    <property type="entry name" value="Hypothetical protein af1432"/>
    <property type="match status" value="1"/>
</dbReference>
<dbReference type="EC" id="3.1.4.-" evidence="7"/>
<dbReference type="Pfam" id="PF01842">
    <property type="entry name" value="ACT"/>
    <property type="match status" value="1"/>
</dbReference>
<dbReference type="Pfam" id="PF01909">
    <property type="entry name" value="NTP_transf_2"/>
    <property type="match status" value="1"/>
</dbReference>
<dbReference type="InterPro" id="IPR003607">
    <property type="entry name" value="HD/PDEase_dom"/>
</dbReference>
<dbReference type="Proteomes" id="UP000245212">
    <property type="component" value="Unassembled WGS sequence"/>
</dbReference>
<dbReference type="SMART" id="SM00471">
    <property type="entry name" value="HDc"/>
    <property type="match status" value="1"/>
</dbReference>
<evidence type="ECO:0000256" key="5">
    <source>
        <dbReference type="ARBA" id="ARBA00022842"/>
    </source>
</evidence>
<feature type="region of interest" description="Disordered" evidence="8">
    <location>
        <begin position="757"/>
        <end position="780"/>
    </location>
</feature>
<organism evidence="11 12">
    <name type="scientific">Corticimicrobacter populi</name>
    <dbReference type="NCBI Taxonomy" id="2175229"/>
    <lineage>
        <taxon>Bacteria</taxon>
        <taxon>Pseudomonadati</taxon>
        <taxon>Pseudomonadota</taxon>
        <taxon>Betaproteobacteria</taxon>
        <taxon>Burkholderiales</taxon>
        <taxon>Alcaligenaceae</taxon>
        <taxon>Corticimicrobacter</taxon>
    </lineage>
</organism>
<reference evidence="12" key="1">
    <citation type="submission" date="2018-05" db="EMBL/GenBank/DDBJ databases">
        <authorList>
            <person name="Li Y."/>
        </authorList>
    </citation>
    <scope>NUCLEOTIDE SEQUENCE [LARGE SCALE GENOMIC DNA]</scope>
    <source>
        <strain evidence="12">3d-2-2</strain>
    </source>
</reference>
<feature type="region of interest" description="Uridylyltransferase" evidence="7">
    <location>
        <begin position="1"/>
        <end position="323"/>
    </location>
</feature>
<dbReference type="Gene3D" id="3.30.70.260">
    <property type="match status" value="1"/>
</dbReference>
<name>A0A2V1K410_9BURK</name>
<dbReference type="AlphaFoldDB" id="A0A2V1K410"/>